<dbReference type="Proteomes" id="UP000273278">
    <property type="component" value="Chromosome"/>
</dbReference>
<gene>
    <name evidence="5" type="ORF">BKD89_06635</name>
</gene>
<evidence type="ECO:0000256" key="3">
    <source>
        <dbReference type="ARBA" id="ARBA00022750"/>
    </source>
</evidence>
<dbReference type="InterPro" id="IPR023430">
    <property type="entry name" value="Pept_HybD-like_dom_sf"/>
</dbReference>
<evidence type="ECO:0000313" key="6">
    <source>
        <dbReference type="Proteomes" id="UP000273278"/>
    </source>
</evidence>
<evidence type="ECO:0008006" key="7">
    <source>
        <dbReference type="Google" id="ProtNLM"/>
    </source>
</evidence>
<protein>
    <recommendedName>
        <fullName evidence="7">Hydrogenase maturation protease</fullName>
    </recommendedName>
</protein>
<dbReference type="GO" id="GO:0008047">
    <property type="term" value="F:enzyme activator activity"/>
    <property type="evidence" value="ECO:0007669"/>
    <property type="project" value="InterPro"/>
</dbReference>
<dbReference type="AlphaFoldDB" id="A0A3G3IIA7"/>
<evidence type="ECO:0000256" key="1">
    <source>
        <dbReference type="ARBA" id="ARBA00006814"/>
    </source>
</evidence>
<dbReference type="NCBIfam" id="TIGR00072">
    <property type="entry name" value="hydrog_prot"/>
    <property type="match status" value="1"/>
</dbReference>
<dbReference type="RefSeq" id="WP_048097862.1">
    <property type="nucleotide sequence ID" value="NZ_CAYARL010000035.1"/>
</dbReference>
<dbReference type="GO" id="GO:0004190">
    <property type="term" value="F:aspartic-type endopeptidase activity"/>
    <property type="evidence" value="ECO:0007669"/>
    <property type="project" value="UniProtKB-KW"/>
</dbReference>
<name>A0A3G3IIA7_9ARCH</name>
<dbReference type="PANTHER" id="PTHR30302">
    <property type="entry name" value="HYDROGENASE 1 MATURATION PROTEASE"/>
    <property type="match status" value="1"/>
</dbReference>
<dbReference type="Gene3D" id="3.40.50.1450">
    <property type="entry name" value="HybD-like"/>
    <property type="match status" value="1"/>
</dbReference>
<dbReference type="PANTHER" id="PTHR30302:SF1">
    <property type="entry name" value="HYDROGENASE 2 MATURATION PROTEASE"/>
    <property type="match status" value="1"/>
</dbReference>
<sequence length="174" mass="18779">MVLNGRIAVIGLGSPIMTDDSIGLRISQAVQDMGIDGVDCFQEAVGGIEVLPLLRGYSYAVFVDAIQTYEYGPGTVIIFDVADFESTVADVPAHDVNIATAIKIGRQMDPDTMPLEVKFVAIEIKDMQTMSEELTPEVASSQESAKGAVLHVINGFLDQMSKDERSKDRTPLGQ</sequence>
<evidence type="ECO:0000256" key="4">
    <source>
        <dbReference type="ARBA" id="ARBA00022801"/>
    </source>
</evidence>
<keyword evidence="2" id="KW-0645">Protease</keyword>
<dbReference type="GeneID" id="41322125"/>
<dbReference type="SUPFAM" id="SSF53163">
    <property type="entry name" value="HybD-like"/>
    <property type="match status" value="1"/>
</dbReference>
<keyword evidence="3" id="KW-0064">Aspartyl protease</keyword>
<comment type="similarity">
    <text evidence="1">Belongs to the peptidase A31 family.</text>
</comment>
<organism evidence="5 6">
    <name type="scientific">Methanomethylophilus alvi</name>
    <dbReference type="NCBI Taxonomy" id="1291540"/>
    <lineage>
        <taxon>Archaea</taxon>
        <taxon>Methanobacteriati</taxon>
        <taxon>Thermoplasmatota</taxon>
        <taxon>Thermoplasmata</taxon>
        <taxon>Methanomassiliicoccales</taxon>
        <taxon>Methanomethylophilaceae</taxon>
        <taxon>Methanomethylophilus</taxon>
    </lineage>
</organism>
<proteinExistence type="inferred from homology"/>
<reference evidence="5 6" key="1">
    <citation type="submission" date="2016-10" db="EMBL/GenBank/DDBJ databases">
        <title>Complete genome of the TMA-utilizing, human hosted archaeon Methanomethylophilus alvus Gen. nov, sp. nov., strain Mx-05, derived from a pure culture.</title>
        <authorList>
            <person name="Brugere J.-F."/>
            <person name="Ben Hania W."/>
            <person name="Chaudhary P.P."/>
            <person name="Gaci N."/>
            <person name="Borrel G."/>
            <person name="Cao Van Tuat L."/>
            <person name="Fardeau M.-L."/>
            <person name="Harris H.M.B."/>
            <person name="O'Toole P.W."/>
            <person name="Ollivier B."/>
        </authorList>
    </citation>
    <scope>NUCLEOTIDE SEQUENCE [LARGE SCALE GENOMIC DNA]</scope>
    <source>
        <strain evidence="5 6">Mx-05</strain>
    </source>
</reference>
<keyword evidence="4" id="KW-0378">Hydrolase</keyword>
<evidence type="ECO:0000256" key="2">
    <source>
        <dbReference type="ARBA" id="ARBA00022670"/>
    </source>
</evidence>
<dbReference type="EMBL" id="CP017686">
    <property type="protein sequence ID" value="AYQ55469.1"/>
    <property type="molecule type" value="Genomic_DNA"/>
</dbReference>
<accession>A0A3G3IIA7</accession>
<dbReference type="GO" id="GO:0016485">
    <property type="term" value="P:protein processing"/>
    <property type="evidence" value="ECO:0007669"/>
    <property type="project" value="TreeGrafter"/>
</dbReference>
<dbReference type="Pfam" id="PF01750">
    <property type="entry name" value="HycI"/>
    <property type="match status" value="1"/>
</dbReference>
<dbReference type="InterPro" id="IPR000671">
    <property type="entry name" value="Peptidase_A31"/>
</dbReference>
<evidence type="ECO:0000313" key="5">
    <source>
        <dbReference type="EMBL" id="AYQ55469.1"/>
    </source>
</evidence>